<keyword evidence="3" id="KW-0949">S-adenosyl-L-methionine</keyword>
<accession>A0A846QLV9</accession>
<dbReference type="PROSITE" id="PS51918">
    <property type="entry name" value="RADICAL_SAM"/>
    <property type="match status" value="1"/>
</dbReference>
<dbReference type="InterPro" id="IPR039661">
    <property type="entry name" value="ELP3"/>
</dbReference>
<comment type="caution">
    <text evidence="8">The sequence shown here is derived from an EMBL/GenBank/DDBJ whole genome shotgun (WGS) entry which is preliminary data.</text>
</comment>
<dbReference type="SFLD" id="SFLDS00029">
    <property type="entry name" value="Radical_SAM"/>
    <property type="match status" value="1"/>
</dbReference>
<name>A0A846QLV9_9BACT</name>
<dbReference type="InterPro" id="IPR032432">
    <property type="entry name" value="Radical_SAM_C"/>
</dbReference>
<evidence type="ECO:0000313" key="9">
    <source>
        <dbReference type="Proteomes" id="UP000580856"/>
    </source>
</evidence>
<protein>
    <recommendedName>
        <fullName evidence="7">Radical SAM core domain-containing protein</fullName>
    </recommendedName>
</protein>
<dbReference type="Proteomes" id="UP000580856">
    <property type="component" value="Unassembled WGS sequence"/>
</dbReference>
<dbReference type="InterPro" id="IPR007197">
    <property type="entry name" value="rSAM"/>
</dbReference>
<organism evidence="8 9">
    <name type="scientific">Desulfobaculum xiamenense</name>
    <dbReference type="NCBI Taxonomy" id="995050"/>
    <lineage>
        <taxon>Bacteria</taxon>
        <taxon>Pseudomonadati</taxon>
        <taxon>Thermodesulfobacteriota</taxon>
        <taxon>Desulfovibrionia</taxon>
        <taxon>Desulfovibrionales</taxon>
        <taxon>Desulfovibrionaceae</taxon>
        <taxon>Desulfobaculum</taxon>
    </lineage>
</organism>
<dbReference type="SMART" id="SM00729">
    <property type="entry name" value="Elp3"/>
    <property type="match status" value="1"/>
</dbReference>
<dbReference type="SUPFAM" id="SSF102114">
    <property type="entry name" value="Radical SAM enzymes"/>
    <property type="match status" value="1"/>
</dbReference>
<keyword evidence="2" id="KW-0004">4Fe-4S</keyword>
<dbReference type="EMBL" id="JAATJA010000002">
    <property type="protein sequence ID" value="NJB68177.1"/>
    <property type="molecule type" value="Genomic_DNA"/>
</dbReference>
<reference evidence="8 9" key="1">
    <citation type="submission" date="2020-03" db="EMBL/GenBank/DDBJ databases">
        <title>Genomic Encyclopedia of Type Strains, Phase IV (KMG-IV): sequencing the most valuable type-strain genomes for metagenomic binning, comparative biology and taxonomic classification.</title>
        <authorList>
            <person name="Goeker M."/>
        </authorList>
    </citation>
    <scope>NUCLEOTIDE SEQUENCE [LARGE SCALE GENOMIC DNA]</scope>
    <source>
        <strain evidence="8 9">DSM 24233</strain>
    </source>
</reference>
<dbReference type="SFLD" id="SFLDG01086">
    <property type="entry name" value="elongater_protein-like"/>
    <property type="match status" value="1"/>
</dbReference>
<dbReference type="InterPro" id="IPR058240">
    <property type="entry name" value="rSAM_sf"/>
</dbReference>
<keyword evidence="5" id="KW-0408">Iron</keyword>
<keyword evidence="4" id="KW-0479">Metal-binding</keyword>
<evidence type="ECO:0000256" key="5">
    <source>
        <dbReference type="ARBA" id="ARBA00023004"/>
    </source>
</evidence>
<dbReference type="GO" id="GO:0003824">
    <property type="term" value="F:catalytic activity"/>
    <property type="evidence" value="ECO:0007669"/>
    <property type="project" value="InterPro"/>
</dbReference>
<keyword evidence="9" id="KW-1185">Reference proteome</keyword>
<dbReference type="Pfam" id="PF16199">
    <property type="entry name" value="Radical_SAM_C"/>
    <property type="match status" value="1"/>
</dbReference>
<evidence type="ECO:0000256" key="6">
    <source>
        <dbReference type="ARBA" id="ARBA00023014"/>
    </source>
</evidence>
<dbReference type="InterPro" id="IPR006638">
    <property type="entry name" value="Elp3/MiaA/NifB-like_rSAM"/>
</dbReference>
<evidence type="ECO:0000256" key="4">
    <source>
        <dbReference type="ARBA" id="ARBA00022723"/>
    </source>
</evidence>
<keyword evidence="6" id="KW-0411">Iron-sulfur</keyword>
<feature type="domain" description="Radical SAM core" evidence="7">
    <location>
        <begin position="14"/>
        <end position="254"/>
    </location>
</feature>
<dbReference type="GO" id="GO:0051539">
    <property type="term" value="F:4 iron, 4 sulfur cluster binding"/>
    <property type="evidence" value="ECO:0007669"/>
    <property type="project" value="UniProtKB-KW"/>
</dbReference>
<dbReference type="AlphaFoldDB" id="A0A846QLV9"/>
<evidence type="ECO:0000256" key="1">
    <source>
        <dbReference type="ARBA" id="ARBA00001966"/>
    </source>
</evidence>
<dbReference type="InterPro" id="IPR023404">
    <property type="entry name" value="rSAM_horseshoe"/>
</dbReference>
<dbReference type="PANTHER" id="PTHR11135">
    <property type="entry name" value="HISTONE ACETYLTRANSFERASE-RELATED"/>
    <property type="match status" value="1"/>
</dbReference>
<dbReference type="RefSeq" id="WP_167941264.1">
    <property type="nucleotide sequence ID" value="NZ_JAATJA010000002.1"/>
</dbReference>
<evidence type="ECO:0000259" key="7">
    <source>
        <dbReference type="PROSITE" id="PS51918"/>
    </source>
</evidence>
<evidence type="ECO:0000256" key="2">
    <source>
        <dbReference type="ARBA" id="ARBA00022485"/>
    </source>
</evidence>
<dbReference type="Pfam" id="PF04055">
    <property type="entry name" value="Radical_SAM"/>
    <property type="match status" value="1"/>
</dbReference>
<comment type="cofactor">
    <cofactor evidence="1">
        <name>[4Fe-4S] cluster</name>
        <dbReference type="ChEBI" id="CHEBI:49883"/>
    </cofactor>
</comment>
<gene>
    <name evidence="8" type="ORF">GGQ74_001850</name>
</gene>
<dbReference type="Gene3D" id="3.80.30.20">
    <property type="entry name" value="tm_1862 like domain"/>
    <property type="match status" value="1"/>
</dbReference>
<dbReference type="SFLD" id="SFLDG01091">
    <property type="entry name" value="uncharacterized_CHP01210-like"/>
    <property type="match status" value="1"/>
</dbReference>
<dbReference type="PANTHER" id="PTHR11135:SF1">
    <property type="entry name" value="PROTEIN YHCC"/>
    <property type="match status" value="1"/>
</dbReference>
<sequence length="322" mass="35408">MNRYHGLSAHLHRRFGTRIRKIPLDAGFTCPNRDGTLSRRGCAFCNGQGSGTGLHADGMDIEGQWNRWRAQLGAKHHTDRFIAYLQSFSNTYGPIERLERVLSRITSLPGAVGLCIGTRPDCLDDDKLDLLAALPLPEVWLDLGLQSSNDDTLRRINRGHDSAAFARATHAAADRGLAVCAHIIMGLPGEGPHDFLRSARFVNALPVRGVKLHNLYVCTGTPMERMFKEENYCPPSLNTYIQSVIGALELLRPEIVIHRLAADPAPGELVAPDWAADKREIHNAINRALAAADTWQSRALAPHAPIPTIFDPTIPHPEDVAP</sequence>
<dbReference type="NCBIfam" id="TIGR01212">
    <property type="entry name" value="TIGR01212 family radical SAM protein"/>
    <property type="match status" value="1"/>
</dbReference>
<evidence type="ECO:0000313" key="8">
    <source>
        <dbReference type="EMBL" id="NJB68177.1"/>
    </source>
</evidence>
<proteinExistence type="predicted"/>
<dbReference type="InterPro" id="IPR005911">
    <property type="entry name" value="YhcC-like"/>
</dbReference>
<evidence type="ECO:0000256" key="3">
    <source>
        <dbReference type="ARBA" id="ARBA00022691"/>
    </source>
</evidence>
<dbReference type="GO" id="GO:0046872">
    <property type="term" value="F:metal ion binding"/>
    <property type="evidence" value="ECO:0007669"/>
    <property type="project" value="UniProtKB-KW"/>
</dbReference>